<reference evidence="1 2" key="1">
    <citation type="journal article" date="2018" name="PLoS Genet.">
        <title>Population sequencing reveals clonal diversity and ancestral inbreeding in the grapevine cultivar Chardonnay.</title>
        <authorList>
            <person name="Roach M.J."/>
            <person name="Johnson D.L."/>
            <person name="Bohlmann J."/>
            <person name="van Vuuren H.J."/>
            <person name="Jones S.J."/>
            <person name="Pretorius I.S."/>
            <person name="Schmidt S.A."/>
            <person name="Borneman A.R."/>
        </authorList>
    </citation>
    <scope>NUCLEOTIDE SEQUENCE [LARGE SCALE GENOMIC DNA]</scope>
    <source>
        <strain evidence="2">cv. Chardonnay</strain>
        <tissue evidence="1">Leaf</tissue>
    </source>
</reference>
<comment type="caution">
    <text evidence="1">The sequence shown here is derived from an EMBL/GenBank/DDBJ whole genome shotgun (WGS) entry which is preliminary data.</text>
</comment>
<gene>
    <name evidence="1" type="ORF">CK203_116772</name>
</gene>
<dbReference type="EMBL" id="QGNW01001067">
    <property type="protein sequence ID" value="RVW57107.1"/>
    <property type="molecule type" value="Genomic_DNA"/>
</dbReference>
<evidence type="ECO:0000313" key="2">
    <source>
        <dbReference type="Proteomes" id="UP000288805"/>
    </source>
</evidence>
<name>A0A438FAW1_VITVI</name>
<accession>A0A438FAW1</accession>
<dbReference type="AlphaFoldDB" id="A0A438FAW1"/>
<sequence>MEDCWKERRTEGGNRVHCAREKTYQHYLIDWEWALRITCLAYHYEAIPPPTVKMPPPIVTTTDDTRLADQEAKVNRLESMMR</sequence>
<evidence type="ECO:0000313" key="1">
    <source>
        <dbReference type="EMBL" id="RVW57107.1"/>
    </source>
</evidence>
<dbReference type="Proteomes" id="UP000288805">
    <property type="component" value="Unassembled WGS sequence"/>
</dbReference>
<protein>
    <submittedName>
        <fullName evidence="1">Uncharacterized protein</fullName>
    </submittedName>
</protein>
<organism evidence="1 2">
    <name type="scientific">Vitis vinifera</name>
    <name type="common">Grape</name>
    <dbReference type="NCBI Taxonomy" id="29760"/>
    <lineage>
        <taxon>Eukaryota</taxon>
        <taxon>Viridiplantae</taxon>
        <taxon>Streptophyta</taxon>
        <taxon>Embryophyta</taxon>
        <taxon>Tracheophyta</taxon>
        <taxon>Spermatophyta</taxon>
        <taxon>Magnoliopsida</taxon>
        <taxon>eudicotyledons</taxon>
        <taxon>Gunneridae</taxon>
        <taxon>Pentapetalae</taxon>
        <taxon>rosids</taxon>
        <taxon>Vitales</taxon>
        <taxon>Vitaceae</taxon>
        <taxon>Viteae</taxon>
        <taxon>Vitis</taxon>
    </lineage>
</organism>
<proteinExistence type="predicted"/>